<proteinExistence type="predicted"/>
<dbReference type="AlphaFoldDB" id="C6M2E8"/>
<comment type="caution">
    <text evidence="1">The sequence shown here is derived from an EMBL/GenBank/DDBJ whole genome shotgun (WGS) entry which is preliminary data.</text>
</comment>
<evidence type="ECO:0000313" key="2">
    <source>
        <dbReference type="Proteomes" id="UP000005365"/>
    </source>
</evidence>
<sequence length="62" mass="6868">MFANLTQFNSELTSWYKSKGRLKFTTHHFRVSGNPKGPLGCSNFSGIPEIQSVGFSSQPVFA</sequence>
<dbReference type="Proteomes" id="UP000005365">
    <property type="component" value="Unassembled WGS sequence"/>
</dbReference>
<protein>
    <submittedName>
        <fullName evidence="1">Uncharacterized protein</fullName>
    </submittedName>
</protein>
<evidence type="ECO:0000313" key="1">
    <source>
        <dbReference type="EMBL" id="EET45469.1"/>
    </source>
</evidence>
<reference evidence="1" key="1">
    <citation type="submission" date="2009-07" db="EMBL/GenBank/DDBJ databases">
        <authorList>
            <person name="Weinstock G."/>
            <person name="Sodergren E."/>
            <person name="Clifton S."/>
            <person name="Fulton L."/>
            <person name="Fulton B."/>
            <person name="Courtney L."/>
            <person name="Fronick C."/>
            <person name="Harrison M."/>
            <person name="Strong C."/>
            <person name="Farmer C."/>
            <person name="Delahaunty K."/>
            <person name="Markovic C."/>
            <person name="Hall O."/>
            <person name="Minx P."/>
            <person name="Tomlinson C."/>
            <person name="Mitreva M."/>
            <person name="Nelson J."/>
            <person name="Hou S."/>
            <person name="Wollam A."/>
            <person name="Pepin K.H."/>
            <person name="Johnson M."/>
            <person name="Bhonagiri V."/>
            <person name="Nash W.E."/>
            <person name="Warren W."/>
            <person name="Chinwalla A."/>
            <person name="Mardis E.R."/>
            <person name="Wilson R.K."/>
        </authorList>
    </citation>
    <scope>NUCLEOTIDE SEQUENCE [LARGE SCALE GENOMIC DNA]</scope>
    <source>
        <strain evidence="1">ATCC 29256</strain>
    </source>
</reference>
<keyword evidence="2" id="KW-1185">Reference proteome</keyword>
<dbReference type="EMBL" id="ACKO02000003">
    <property type="protein sequence ID" value="EET45469.1"/>
    <property type="molecule type" value="Genomic_DNA"/>
</dbReference>
<accession>C6M2E8</accession>
<name>C6M2E8_NEISI</name>
<organism evidence="1 2">
    <name type="scientific">Neisseria sicca ATCC 29256</name>
    <dbReference type="NCBI Taxonomy" id="547045"/>
    <lineage>
        <taxon>Bacteria</taxon>
        <taxon>Pseudomonadati</taxon>
        <taxon>Pseudomonadota</taxon>
        <taxon>Betaproteobacteria</taxon>
        <taxon>Neisseriales</taxon>
        <taxon>Neisseriaceae</taxon>
        <taxon>Neisseria</taxon>
    </lineage>
</organism>
<gene>
    <name evidence="1" type="ORF">NEISICOT_00687</name>
</gene>